<reference evidence="2 3" key="1">
    <citation type="submission" date="2021-06" db="EMBL/GenBank/DDBJ databases">
        <authorList>
            <person name="Palmer J.M."/>
        </authorList>
    </citation>
    <scope>NUCLEOTIDE SEQUENCE [LARGE SCALE GENOMIC DNA]</scope>
    <source>
        <strain evidence="2 3">XC_2019</strain>
        <tissue evidence="2">Muscle</tissue>
    </source>
</reference>
<sequence>QERRTRKQTVSFAGPHAQSEVENSAKDEDNCIDRFMSNISQDATVAVPPEEVHAICQRHIVHSGSQSQSESPSLGLFECVAMDANVILPEYSHIDSLPRSCTLPRMSQNDWDLEQKKDPSISQVKSLLERGKKPPPRLRQHEDREVQLILGL</sequence>
<feature type="non-terminal residue" evidence="2">
    <location>
        <position position="1"/>
    </location>
</feature>
<feature type="region of interest" description="Disordered" evidence="1">
    <location>
        <begin position="1"/>
        <end position="26"/>
    </location>
</feature>
<feature type="region of interest" description="Disordered" evidence="1">
    <location>
        <begin position="108"/>
        <end position="144"/>
    </location>
</feature>
<evidence type="ECO:0000256" key="1">
    <source>
        <dbReference type="SAM" id="MobiDB-lite"/>
    </source>
</evidence>
<keyword evidence="3" id="KW-1185">Reference proteome</keyword>
<name>A0ABV0RHQ0_9TELE</name>
<proteinExistence type="predicted"/>
<protein>
    <submittedName>
        <fullName evidence="2">Uncharacterized protein</fullName>
    </submittedName>
</protein>
<dbReference type="EMBL" id="JAHRIN010045518">
    <property type="protein sequence ID" value="MEQ2207684.1"/>
    <property type="molecule type" value="Genomic_DNA"/>
</dbReference>
<evidence type="ECO:0000313" key="2">
    <source>
        <dbReference type="EMBL" id="MEQ2207684.1"/>
    </source>
</evidence>
<dbReference type="Proteomes" id="UP001434883">
    <property type="component" value="Unassembled WGS sequence"/>
</dbReference>
<evidence type="ECO:0000313" key="3">
    <source>
        <dbReference type="Proteomes" id="UP001434883"/>
    </source>
</evidence>
<gene>
    <name evidence="2" type="ORF">XENOCAPTIV_016880</name>
</gene>
<accession>A0ABV0RHQ0</accession>
<organism evidence="2 3">
    <name type="scientific">Xenoophorus captivus</name>
    <dbReference type="NCBI Taxonomy" id="1517983"/>
    <lineage>
        <taxon>Eukaryota</taxon>
        <taxon>Metazoa</taxon>
        <taxon>Chordata</taxon>
        <taxon>Craniata</taxon>
        <taxon>Vertebrata</taxon>
        <taxon>Euteleostomi</taxon>
        <taxon>Actinopterygii</taxon>
        <taxon>Neopterygii</taxon>
        <taxon>Teleostei</taxon>
        <taxon>Neoteleostei</taxon>
        <taxon>Acanthomorphata</taxon>
        <taxon>Ovalentaria</taxon>
        <taxon>Atherinomorphae</taxon>
        <taxon>Cyprinodontiformes</taxon>
        <taxon>Goodeidae</taxon>
        <taxon>Xenoophorus</taxon>
    </lineage>
</organism>
<comment type="caution">
    <text evidence="2">The sequence shown here is derived from an EMBL/GenBank/DDBJ whole genome shotgun (WGS) entry which is preliminary data.</text>
</comment>